<dbReference type="EMBL" id="JACHED010000006">
    <property type="protein sequence ID" value="MBB6497825.1"/>
    <property type="molecule type" value="Genomic_DNA"/>
</dbReference>
<gene>
    <name evidence="2" type="ORF">HNP94_001998</name>
    <name evidence="3" type="ORF">HNP96_001885</name>
    <name evidence="1" type="ORF">MMJJ_10750</name>
</gene>
<dbReference type="EMBL" id="JACDUO010000005">
    <property type="protein sequence ID" value="MBA2864959.1"/>
    <property type="molecule type" value="Genomic_DNA"/>
</dbReference>
<dbReference type="RefSeq" id="WP_011169969.1">
    <property type="nucleotide sequence ID" value="NZ_CP026606.1"/>
</dbReference>
<reference evidence="4" key="1">
    <citation type="journal article" date="2018" name="Genome Announc.">
        <title>Complete Genome Sequence of the Methanococcus maripaludis Type Strain JJ (DSM 2067), a Model for Selenoprotein Synthesis in Archaea.</title>
        <authorList>
            <person name="Poehlein A."/>
            <person name="Heym D."/>
            <person name="Quitzke V."/>
            <person name="Fersch J."/>
            <person name="Daniel R."/>
            <person name="Rother M."/>
        </authorList>
    </citation>
    <scope>NUCLEOTIDE SEQUENCE [LARGE SCALE GENOMIC DNA]</scope>
    <source>
        <strain evidence="4">DSM 2067</strain>
    </source>
</reference>
<dbReference type="GeneID" id="36102162"/>
<dbReference type="AlphaFoldDB" id="A0A2L1CAW9"/>
<reference evidence="2 5" key="3">
    <citation type="submission" date="2020-07" db="EMBL/GenBank/DDBJ databases">
        <title>Genomic Encyclopedia of Type Strains, Phase IV (KMG-V): Genome sequencing to study the core and pangenomes of soil and plant-associated prokaryotes.</title>
        <authorList>
            <person name="Whitman W."/>
        </authorList>
    </citation>
    <scope>NUCLEOTIDE SEQUENCE [LARGE SCALE GENOMIC DNA]</scope>
    <source>
        <strain evidence="2 5">C13</strain>
        <strain evidence="3 6">D1</strain>
    </source>
</reference>
<name>A0A2L1CAW9_METMI</name>
<reference evidence="1" key="2">
    <citation type="submission" date="2018-02" db="EMBL/GenBank/DDBJ databases">
        <title>Complete genome sequence of the Methanococcus maripaludis type strain JJ (DSM 2067), a model for selenoprotein synthesis in Archaea.</title>
        <authorList>
            <person name="Poehlein A."/>
            <person name="Heym D."/>
            <person name="Quitzke V."/>
            <person name="Fersch J."/>
            <person name="Daniel R."/>
            <person name="Rother M."/>
        </authorList>
    </citation>
    <scope>NUCLEOTIDE SEQUENCE [LARGE SCALE GENOMIC DNA]</scope>
    <source>
        <strain evidence="1">DSM 2067</strain>
    </source>
</reference>
<evidence type="ECO:0000313" key="3">
    <source>
        <dbReference type="EMBL" id="MBB6497825.1"/>
    </source>
</evidence>
<proteinExistence type="predicted"/>
<dbReference type="InterPro" id="IPR035439">
    <property type="entry name" value="UPF0145_dom_sf"/>
</dbReference>
<dbReference type="InterPro" id="IPR002765">
    <property type="entry name" value="UPF0145_YbjQ-like"/>
</dbReference>
<evidence type="ECO:0000313" key="5">
    <source>
        <dbReference type="Proteomes" id="UP000567099"/>
    </source>
</evidence>
<dbReference type="Pfam" id="PF01906">
    <property type="entry name" value="YbjQ_1"/>
    <property type="match status" value="1"/>
</dbReference>
<dbReference type="SUPFAM" id="SSF117782">
    <property type="entry name" value="YbjQ-like"/>
    <property type="match status" value="1"/>
</dbReference>
<dbReference type="KEGG" id="mmad:MMJJ_10750"/>
<evidence type="ECO:0000313" key="2">
    <source>
        <dbReference type="EMBL" id="MBA2864959.1"/>
    </source>
</evidence>
<dbReference type="Proteomes" id="UP000239462">
    <property type="component" value="Chromosome"/>
</dbReference>
<evidence type="ECO:0000313" key="4">
    <source>
        <dbReference type="Proteomes" id="UP000239462"/>
    </source>
</evidence>
<protein>
    <submittedName>
        <fullName evidence="2">Uncharacterized protein YbjQ (UPF0145 family)</fullName>
    </submittedName>
</protein>
<dbReference type="EMBL" id="CP026606">
    <property type="protein sequence ID" value="AVB76469.1"/>
    <property type="molecule type" value="Genomic_DNA"/>
</dbReference>
<evidence type="ECO:0000313" key="6">
    <source>
        <dbReference type="Proteomes" id="UP000590564"/>
    </source>
</evidence>
<dbReference type="Proteomes" id="UP000590564">
    <property type="component" value="Unassembled WGS sequence"/>
</dbReference>
<organism evidence="1 4">
    <name type="scientific">Methanococcus maripaludis</name>
    <name type="common">Methanococcus deltae</name>
    <dbReference type="NCBI Taxonomy" id="39152"/>
    <lineage>
        <taxon>Archaea</taxon>
        <taxon>Methanobacteriati</taxon>
        <taxon>Methanobacteriota</taxon>
        <taxon>Methanomada group</taxon>
        <taxon>Methanococci</taxon>
        <taxon>Methanococcales</taxon>
        <taxon>Methanococcaceae</taxon>
        <taxon>Methanococcus</taxon>
    </lineage>
</organism>
<dbReference type="Proteomes" id="UP000567099">
    <property type="component" value="Unassembled WGS sequence"/>
</dbReference>
<sequence>MIVTTSDKIEGKEIESYTGFIMGSLAAKAGTKDQVEAKKKALYGLFRKGKEDGADGIISVKLDSVSYKSEETGEEMVEYTYYGTAVKFKN</sequence>
<accession>A0A2L1CAW9</accession>
<dbReference type="GeneID" id="2762771"/>
<evidence type="ECO:0000313" key="1">
    <source>
        <dbReference type="EMBL" id="AVB76469.1"/>
    </source>
</evidence>
<dbReference type="Gene3D" id="3.30.110.70">
    <property type="entry name" value="Hypothetical protein apc22750. Chain B"/>
    <property type="match status" value="1"/>
</dbReference>